<dbReference type="EMBL" id="JAAZON010000656">
    <property type="protein sequence ID" value="NMC64359.1"/>
    <property type="molecule type" value="Genomic_DNA"/>
</dbReference>
<proteinExistence type="predicted"/>
<protein>
    <submittedName>
        <fullName evidence="2">Uncharacterized protein</fullName>
    </submittedName>
</protein>
<reference evidence="2 3" key="1">
    <citation type="journal article" date="2020" name="Biotechnol. Biofuels">
        <title>New insights from the biogas microbiome by comprehensive genome-resolved metagenomics of nearly 1600 species originating from multiple anaerobic digesters.</title>
        <authorList>
            <person name="Campanaro S."/>
            <person name="Treu L."/>
            <person name="Rodriguez-R L.M."/>
            <person name="Kovalovszki A."/>
            <person name="Ziels R.M."/>
            <person name="Maus I."/>
            <person name="Zhu X."/>
            <person name="Kougias P.G."/>
            <person name="Basile A."/>
            <person name="Luo G."/>
            <person name="Schluter A."/>
            <person name="Konstantinidis K.T."/>
            <person name="Angelidaki I."/>
        </authorList>
    </citation>
    <scope>NUCLEOTIDE SEQUENCE [LARGE SCALE GENOMIC DNA]</scope>
    <source>
        <strain evidence="2">AS27yjCOA_65</strain>
    </source>
</reference>
<name>A0A7X9FV47_9DELT</name>
<evidence type="ECO:0000313" key="2">
    <source>
        <dbReference type="EMBL" id="NMC64359.1"/>
    </source>
</evidence>
<feature type="compositionally biased region" description="Basic and acidic residues" evidence="1">
    <location>
        <begin position="465"/>
        <end position="495"/>
    </location>
</feature>
<feature type="compositionally biased region" description="Polar residues" evidence="1">
    <location>
        <begin position="609"/>
        <end position="625"/>
    </location>
</feature>
<evidence type="ECO:0000256" key="1">
    <source>
        <dbReference type="SAM" id="MobiDB-lite"/>
    </source>
</evidence>
<dbReference type="Proteomes" id="UP000524246">
    <property type="component" value="Unassembled WGS sequence"/>
</dbReference>
<feature type="compositionally biased region" description="Basic and acidic residues" evidence="1">
    <location>
        <begin position="507"/>
        <end position="517"/>
    </location>
</feature>
<feature type="region of interest" description="Disordered" evidence="1">
    <location>
        <begin position="1"/>
        <end position="35"/>
    </location>
</feature>
<dbReference type="AlphaFoldDB" id="A0A7X9FV47"/>
<feature type="compositionally biased region" description="Polar residues" evidence="1">
    <location>
        <begin position="24"/>
        <end position="35"/>
    </location>
</feature>
<feature type="region of interest" description="Disordered" evidence="1">
    <location>
        <begin position="465"/>
        <end position="517"/>
    </location>
</feature>
<comment type="caution">
    <text evidence="2">The sequence shown here is derived from an EMBL/GenBank/DDBJ whole genome shotgun (WGS) entry which is preliminary data.</text>
</comment>
<sequence>MVNSTATGIGIMSDSNVDTEKARSNQLQEGVSSAQGAVPRISSDERYEVYRNQLITGIPFAAGIGDIGVAAMDPQNFGSKFQHNVGQFFDGASSLAEDAVKCTAALPEVTLNALSSAWKWVVGGGLVETAKGLITAAKEMGKALDGAFKNGIEWIANGGFQKALGAMGEYIKSGQWIKDLANPETWKAIGAMLWGMTGIPSLIECVKCIQKGDWKGAVLHGLNAAICIAGVVTTVMSFGTSAAMTAAVKECRGVLLREGAEELAEQTVKVIGKEAIQAMGRESAEVACNELGKQIIEKGVRSLTGEAVEGVVRATTEKAAGAMLKKYGIQELIEKQTFTLLQSLEKESVKSIAQRLAAAGVENPQAKAALFKKALLNGSRDKLLKKTFEDTFTAAITKRIKEEGGEAAFQSAWKKGVAELATKHGLGDETVSMMLKSGSKGFDEGLEAAVRSCVRKGVEEGFKKFRDRRDRDNRQSYSQRRKEEKKTAQGRRGVDPKIIAQINNIRPEAEKPSMESAKRMIERSIADPDAPQRVRTMAADESGQKSFLVSKTSILGIKDKNDYTGGLAASNAASQARMNAVGDGLTPPAKVGSATRSEIVSELSVATKARNSTDASGASNNSTTVEIKPVQPTGTSNN</sequence>
<feature type="region of interest" description="Disordered" evidence="1">
    <location>
        <begin position="606"/>
        <end position="638"/>
    </location>
</feature>
<accession>A0A7X9FV47</accession>
<gene>
    <name evidence="2" type="ORF">GYA55_14440</name>
</gene>
<evidence type="ECO:0000313" key="3">
    <source>
        <dbReference type="Proteomes" id="UP000524246"/>
    </source>
</evidence>
<organism evidence="2 3">
    <name type="scientific">SAR324 cluster bacterium</name>
    <dbReference type="NCBI Taxonomy" id="2024889"/>
    <lineage>
        <taxon>Bacteria</taxon>
        <taxon>Deltaproteobacteria</taxon>
        <taxon>SAR324 cluster</taxon>
    </lineage>
</organism>